<name>C5C0U6_BEUC1</name>
<protein>
    <submittedName>
        <fullName evidence="7">Transcriptional regulator, TetR family</fullName>
    </submittedName>
</protein>
<dbReference type="eggNOG" id="COG1309">
    <property type="taxonomic scope" value="Bacteria"/>
</dbReference>
<evidence type="ECO:0000256" key="1">
    <source>
        <dbReference type="ARBA" id="ARBA00022491"/>
    </source>
</evidence>
<feature type="domain" description="HTH tetR-type" evidence="6">
    <location>
        <begin position="10"/>
        <end position="70"/>
    </location>
</feature>
<dbReference type="KEGG" id="bcv:Bcav_1090"/>
<dbReference type="InterPro" id="IPR009057">
    <property type="entry name" value="Homeodomain-like_sf"/>
</dbReference>
<organism evidence="7 8">
    <name type="scientific">Beutenbergia cavernae (strain ATCC BAA-8 / DSM 12333 / CCUG 43141 / JCM 11478 / NBRC 16432 / NCIMB 13614 / HKI 0122)</name>
    <dbReference type="NCBI Taxonomy" id="471853"/>
    <lineage>
        <taxon>Bacteria</taxon>
        <taxon>Bacillati</taxon>
        <taxon>Actinomycetota</taxon>
        <taxon>Actinomycetes</taxon>
        <taxon>Micrococcales</taxon>
        <taxon>Beutenbergiaceae</taxon>
        <taxon>Beutenbergia</taxon>
    </lineage>
</organism>
<keyword evidence="4" id="KW-0804">Transcription</keyword>
<dbReference type="AlphaFoldDB" id="C5C0U6"/>
<dbReference type="EMBL" id="CP001618">
    <property type="protein sequence ID" value="ACQ79350.1"/>
    <property type="molecule type" value="Genomic_DNA"/>
</dbReference>
<dbReference type="PROSITE" id="PS50977">
    <property type="entry name" value="HTH_TETR_2"/>
    <property type="match status" value="1"/>
</dbReference>
<dbReference type="InterPro" id="IPR036271">
    <property type="entry name" value="Tet_transcr_reg_TetR-rel_C_sf"/>
</dbReference>
<keyword evidence="3 5" id="KW-0238">DNA-binding</keyword>
<evidence type="ECO:0000256" key="4">
    <source>
        <dbReference type="ARBA" id="ARBA00023163"/>
    </source>
</evidence>
<dbReference type="InterPro" id="IPR039538">
    <property type="entry name" value="BetI_C"/>
</dbReference>
<dbReference type="Pfam" id="PF13977">
    <property type="entry name" value="TetR_C_6"/>
    <property type="match status" value="1"/>
</dbReference>
<dbReference type="OrthoDB" id="5242390at2"/>
<keyword evidence="2" id="KW-0805">Transcription regulation</keyword>
<feature type="DNA-binding region" description="H-T-H motif" evidence="5">
    <location>
        <begin position="33"/>
        <end position="52"/>
    </location>
</feature>
<evidence type="ECO:0000256" key="3">
    <source>
        <dbReference type="ARBA" id="ARBA00023125"/>
    </source>
</evidence>
<dbReference type="PANTHER" id="PTHR30055">
    <property type="entry name" value="HTH-TYPE TRANSCRIPTIONAL REGULATOR RUTR"/>
    <property type="match status" value="1"/>
</dbReference>
<dbReference type="Pfam" id="PF00440">
    <property type="entry name" value="TetR_N"/>
    <property type="match status" value="1"/>
</dbReference>
<dbReference type="GO" id="GO:0003700">
    <property type="term" value="F:DNA-binding transcription factor activity"/>
    <property type="evidence" value="ECO:0007669"/>
    <property type="project" value="TreeGrafter"/>
</dbReference>
<evidence type="ECO:0000313" key="7">
    <source>
        <dbReference type="EMBL" id="ACQ79350.1"/>
    </source>
</evidence>
<evidence type="ECO:0000313" key="8">
    <source>
        <dbReference type="Proteomes" id="UP000007962"/>
    </source>
</evidence>
<dbReference type="GO" id="GO:0000976">
    <property type="term" value="F:transcription cis-regulatory region binding"/>
    <property type="evidence" value="ECO:0007669"/>
    <property type="project" value="TreeGrafter"/>
</dbReference>
<dbReference type="SUPFAM" id="SSF48498">
    <property type="entry name" value="Tetracyclin repressor-like, C-terminal domain"/>
    <property type="match status" value="1"/>
</dbReference>
<accession>C5C0U6</accession>
<proteinExistence type="predicted"/>
<evidence type="ECO:0000259" key="6">
    <source>
        <dbReference type="PROSITE" id="PS50977"/>
    </source>
</evidence>
<dbReference type="PRINTS" id="PR00455">
    <property type="entry name" value="HTHTETR"/>
</dbReference>
<keyword evidence="8" id="KW-1185">Reference proteome</keyword>
<keyword evidence="1" id="KW-0678">Repressor</keyword>
<dbReference type="InterPro" id="IPR001647">
    <property type="entry name" value="HTH_TetR"/>
</dbReference>
<dbReference type="SUPFAM" id="SSF46689">
    <property type="entry name" value="Homeodomain-like"/>
    <property type="match status" value="1"/>
</dbReference>
<reference evidence="7 8" key="1">
    <citation type="journal article" date="2009" name="Stand. Genomic Sci.">
        <title>Complete genome sequence of Beutenbergia cavernae type strain (HKI 0122).</title>
        <authorList>
            <person name="Land M."/>
            <person name="Pukall R."/>
            <person name="Abt B."/>
            <person name="Goker M."/>
            <person name="Rohde M."/>
            <person name="Glavina Del Rio T."/>
            <person name="Tice H."/>
            <person name="Copeland A."/>
            <person name="Cheng J.F."/>
            <person name="Lucas S."/>
            <person name="Chen F."/>
            <person name="Nolan M."/>
            <person name="Bruce D."/>
            <person name="Goodwin L."/>
            <person name="Pitluck S."/>
            <person name="Ivanova N."/>
            <person name="Mavromatis K."/>
            <person name="Ovchinnikova G."/>
            <person name="Pati A."/>
            <person name="Chen A."/>
            <person name="Palaniappan K."/>
            <person name="Hauser L."/>
            <person name="Chang Y.J."/>
            <person name="Jefferies C.C."/>
            <person name="Saunders E."/>
            <person name="Brettin T."/>
            <person name="Detter J.C."/>
            <person name="Han C."/>
            <person name="Chain P."/>
            <person name="Bristow J."/>
            <person name="Eisen J.A."/>
            <person name="Markowitz V."/>
            <person name="Hugenholtz P."/>
            <person name="Kyrpides N.C."/>
            <person name="Klenk H.P."/>
            <person name="Lapidus A."/>
        </authorList>
    </citation>
    <scope>NUCLEOTIDE SEQUENCE [LARGE SCALE GENOMIC DNA]</scope>
    <source>
        <strain evidence="8">ATCC BAA-8 / DSM 12333 / NBRC 16432</strain>
    </source>
</reference>
<evidence type="ECO:0000256" key="5">
    <source>
        <dbReference type="PROSITE-ProRule" id="PRU00335"/>
    </source>
</evidence>
<dbReference type="PANTHER" id="PTHR30055:SF229">
    <property type="entry name" value="HTH-TYPE TRANSCRIPTIONAL REPRESSOR RV1474C"/>
    <property type="match status" value="1"/>
</dbReference>
<dbReference type="HOGENOM" id="CLU_069356_15_12_11"/>
<dbReference type="RefSeq" id="WP_015881590.1">
    <property type="nucleotide sequence ID" value="NC_012669.1"/>
</dbReference>
<dbReference type="InterPro" id="IPR050109">
    <property type="entry name" value="HTH-type_TetR-like_transc_reg"/>
</dbReference>
<evidence type="ECO:0000256" key="2">
    <source>
        <dbReference type="ARBA" id="ARBA00023015"/>
    </source>
</evidence>
<dbReference type="Gene3D" id="1.10.357.10">
    <property type="entry name" value="Tetracycline Repressor, domain 2"/>
    <property type="match status" value="1"/>
</dbReference>
<dbReference type="Proteomes" id="UP000007962">
    <property type="component" value="Chromosome"/>
</dbReference>
<sequence>MPKVSQAHLAARREQILQAALRCFSRDGFHAASMESVIRESGMSAGAVYRYFRSKEDLIAAAATGALTQQQGTLERLRNREPTPTPAEVVGALVSAVRAIAVGDGYDLTRIALHGWGERERNPAIAEVMDAFYDAFLDTVGTFAQTWRHTGEIAPDADPTATARVLLSLVMGFVVQHAVFGGIDPDDYARAVATLRHAPAPLTP</sequence>
<gene>
    <name evidence="7" type="ordered locus">Bcav_1090</name>
</gene>